<dbReference type="STRING" id="51028.A0A0N4VE38"/>
<evidence type="ECO:0000313" key="2">
    <source>
        <dbReference type="EMBL" id="VDD93622.1"/>
    </source>
</evidence>
<protein>
    <submittedName>
        <fullName evidence="2 4">Uncharacterized protein</fullName>
    </submittedName>
</protein>
<keyword evidence="3" id="KW-1185">Reference proteome</keyword>
<evidence type="ECO:0000313" key="3">
    <source>
        <dbReference type="Proteomes" id="UP000274131"/>
    </source>
</evidence>
<proteinExistence type="predicted"/>
<feature type="transmembrane region" description="Helical" evidence="1">
    <location>
        <begin position="68"/>
        <end position="87"/>
    </location>
</feature>
<gene>
    <name evidence="2" type="ORF">EVEC_LOCUS8373</name>
</gene>
<evidence type="ECO:0000256" key="1">
    <source>
        <dbReference type="SAM" id="Phobius"/>
    </source>
</evidence>
<dbReference type="WBParaSite" id="EVEC_0000892301-mRNA-1">
    <property type="protein sequence ID" value="EVEC_0000892301-mRNA-1"/>
    <property type="gene ID" value="EVEC_0000892301"/>
</dbReference>
<dbReference type="EMBL" id="UXUI01009393">
    <property type="protein sequence ID" value="VDD93622.1"/>
    <property type="molecule type" value="Genomic_DNA"/>
</dbReference>
<feature type="transmembrane region" description="Helical" evidence="1">
    <location>
        <begin position="234"/>
        <end position="253"/>
    </location>
</feature>
<organism evidence="4">
    <name type="scientific">Enterobius vermicularis</name>
    <name type="common">Human pinworm</name>
    <dbReference type="NCBI Taxonomy" id="51028"/>
    <lineage>
        <taxon>Eukaryota</taxon>
        <taxon>Metazoa</taxon>
        <taxon>Ecdysozoa</taxon>
        <taxon>Nematoda</taxon>
        <taxon>Chromadorea</taxon>
        <taxon>Rhabditida</taxon>
        <taxon>Spirurina</taxon>
        <taxon>Oxyuridomorpha</taxon>
        <taxon>Oxyuroidea</taxon>
        <taxon>Oxyuridae</taxon>
        <taxon>Enterobius</taxon>
    </lineage>
</organism>
<reference evidence="2 3" key="2">
    <citation type="submission" date="2018-10" db="EMBL/GenBank/DDBJ databases">
        <authorList>
            <consortium name="Pathogen Informatics"/>
        </authorList>
    </citation>
    <scope>NUCLEOTIDE SEQUENCE [LARGE SCALE GENOMIC DNA]</scope>
</reference>
<dbReference type="OrthoDB" id="2016540at2759"/>
<feature type="transmembrane region" description="Helical" evidence="1">
    <location>
        <begin position="108"/>
        <end position="133"/>
    </location>
</feature>
<keyword evidence="1" id="KW-0812">Transmembrane</keyword>
<evidence type="ECO:0000313" key="4">
    <source>
        <dbReference type="WBParaSite" id="EVEC_0000892301-mRNA-1"/>
    </source>
</evidence>
<sequence length="336" mass="37938">MHYFRKNGGSKFVGSDDYFMKPSGKGLRPSPSVNTLNRLERQRIVLWKRPLQTTYFATRESTHLFIQFLHYISVIFLLLVSYGLYWTCKVPGRHQPYIDILRKNGLNFCSWIGLGILSSVGLGFGLHTFLLYLGPFIAQVTVAAYVCQSLDFPEPPYPNQSQAAVTMWAIMSKVRWEALCWGAGTALGELPPYFMAKAARISGEEPDDEEYRCSHFECCFSLAVFSAAVLVERFMTGLIDKIGFFGILLCASIPNPLFDLAGITCGYLLIPFWTFFGATLIGKALIKMHLQGTDTVQQIFSILIGLMFGYFVISIINSLAQRWHKRLCAAERKKLL</sequence>
<reference evidence="4" key="1">
    <citation type="submission" date="2017-02" db="UniProtKB">
        <authorList>
            <consortium name="WormBaseParasite"/>
        </authorList>
    </citation>
    <scope>IDENTIFICATION</scope>
</reference>
<name>A0A0N4VE38_ENTVE</name>
<accession>A0A0N4VE38</accession>
<feature type="transmembrane region" description="Helical" evidence="1">
    <location>
        <begin position="265"/>
        <end position="286"/>
    </location>
</feature>
<feature type="transmembrane region" description="Helical" evidence="1">
    <location>
        <begin position="298"/>
        <end position="316"/>
    </location>
</feature>
<dbReference type="Proteomes" id="UP000274131">
    <property type="component" value="Unassembled WGS sequence"/>
</dbReference>
<keyword evidence="1" id="KW-1133">Transmembrane helix</keyword>
<dbReference type="AlphaFoldDB" id="A0A0N4VE38"/>
<keyword evidence="1" id="KW-0472">Membrane</keyword>